<dbReference type="Proteomes" id="UP000199652">
    <property type="component" value="Unassembled WGS sequence"/>
</dbReference>
<dbReference type="Pfam" id="PF00474">
    <property type="entry name" value="SSF"/>
    <property type="match status" value="1"/>
</dbReference>
<dbReference type="InterPro" id="IPR051163">
    <property type="entry name" value="Sodium:Solute_Symporter_SSF"/>
</dbReference>
<feature type="transmembrane region" description="Helical" evidence="12">
    <location>
        <begin position="375"/>
        <end position="394"/>
    </location>
</feature>
<sequence>MQGFTMIDLIILIVYLAAVLIIGLAFAKKDMEGKEFFRGDGTIPWWVTSVSIFATLLSPISFLSLVGNSYAGTWILWFAQLGMLIAIPVTIRFFLPMYSRLDIDTAYEYLQLRFNSKGLRILGAIMFIIYQVGRMSIIMYLPSMVLANLIHVDVNILIVLMGVVAIIYSYAGGIKSVLWTDFIQGCVLIVGVVFSLVYLVASIDGGMGAITATLANGKFLSDTQSLIDPQIWKDSILIILIGAGFNTFSSYVSSQDIVQRFTTTTDVKKLNKMMLTNGALSIFIATVFYLIGTGLYVFYGQNPSLAQTAQQDQIFGSFIAYQLPVGITGILLAAIYAASQSTLSTGLNSVATSWTLDIQTMVSKKSLSFKTQTRIAQFITLGVGILSIVVAIILANGEIKSAYEWFNGFMGLVLGVLGGTFVLGAFTKKATNVGAYVAFAVSAILVVFLKYSGAGVSIWSYSIISILVSLIVGYVASLVHRKLVPEQQICDVRTTIFYHKGKDVALDQERAGE</sequence>
<dbReference type="GO" id="GO:0006814">
    <property type="term" value="P:sodium ion transport"/>
    <property type="evidence" value="ECO:0007669"/>
    <property type="project" value="UniProtKB-KW"/>
</dbReference>
<dbReference type="PANTHER" id="PTHR42985">
    <property type="entry name" value="SODIUM-COUPLED MONOCARBOXYLATE TRANSPORTER"/>
    <property type="match status" value="1"/>
</dbReference>
<keyword evidence="14" id="KW-1185">Reference proteome</keyword>
<dbReference type="EMBL" id="FNOU01000008">
    <property type="protein sequence ID" value="SDX82060.1"/>
    <property type="molecule type" value="Genomic_DNA"/>
</dbReference>
<feature type="transmembrane region" description="Helical" evidence="12">
    <location>
        <begin position="74"/>
        <end position="95"/>
    </location>
</feature>
<evidence type="ECO:0000313" key="14">
    <source>
        <dbReference type="Proteomes" id="UP000199652"/>
    </source>
</evidence>
<keyword evidence="10" id="KW-0739">Sodium transport</keyword>
<keyword evidence="5 12" id="KW-0812">Transmembrane</keyword>
<protein>
    <submittedName>
        <fullName evidence="13">Solute:Na+ symporter, SSS family</fullName>
    </submittedName>
</protein>
<dbReference type="GO" id="GO:0005886">
    <property type="term" value="C:plasma membrane"/>
    <property type="evidence" value="ECO:0007669"/>
    <property type="project" value="UniProtKB-SubCell"/>
</dbReference>
<evidence type="ECO:0000256" key="4">
    <source>
        <dbReference type="ARBA" id="ARBA00022475"/>
    </source>
</evidence>
<dbReference type="STRING" id="1528.SAMN04488579_10846"/>
<dbReference type="Gene3D" id="1.20.1730.10">
    <property type="entry name" value="Sodium/glucose cotransporter"/>
    <property type="match status" value="1"/>
</dbReference>
<dbReference type="GO" id="GO:0015293">
    <property type="term" value="F:symporter activity"/>
    <property type="evidence" value="ECO:0007669"/>
    <property type="project" value="TreeGrafter"/>
</dbReference>
<dbReference type="CDD" id="cd11495">
    <property type="entry name" value="SLC5sbd_NIS-like_u3"/>
    <property type="match status" value="1"/>
</dbReference>
<keyword evidence="3" id="KW-0813">Transport</keyword>
<evidence type="ECO:0000256" key="5">
    <source>
        <dbReference type="ARBA" id="ARBA00022692"/>
    </source>
</evidence>
<evidence type="ECO:0000256" key="12">
    <source>
        <dbReference type="SAM" id="Phobius"/>
    </source>
</evidence>
<evidence type="ECO:0000256" key="1">
    <source>
        <dbReference type="ARBA" id="ARBA00004651"/>
    </source>
</evidence>
<keyword evidence="7" id="KW-0915">Sodium</keyword>
<feature type="transmembrane region" description="Helical" evidence="12">
    <location>
        <begin position="149"/>
        <end position="170"/>
    </location>
</feature>
<evidence type="ECO:0000256" key="9">
    <source>
        <dbReference type="ARBA" id="ARBA00023136"/>
    </source>
</evidence>
<dbReference type="RefSeq" id="WP_090244620.1">
    <property type="nucleotide sequence ID" value="NZ_FNOU01000008.1"/>
</dbReference>
<feature type="transmembrane region" description="Helical" evidence="12">
    <location>
        <begin position="182"/>
        <end position="201"/>
    </location>
</feature>
<feature type="transmembrane region" description="Helical" evidence="12">
    <location>
        <begin position="274"/>
        <end position="299"/>
    </location>
</feature>
<dbReference type="PANTHER" id="PTHR42985:SF40">
    <property type="entry name" value="LD47995P-RELATED"/>
    <property type="match status" value="1"/>
</dbReference>
<accession>A0A1H3ETW7</accession>
<feature type="transmembrane region" description="Helical" evidence="12">
    <location>
        <begin position="319"/>
        <end position="338"/>
    </location>
</feature>
<keyword evidence="6 12" id="KW-1133">Transmembrane helix</keyword>
<comment type="similarity">
    <text evidence="2 11">Belongs to the sodium:solute symporter (SSF) (TC 2.A.21) family.</text>
</comment>
<organism evidence="13 14">
    <name type="scientific">Eubacterium barkeri</name>
    <name type="common">Clostridium barkeri</name>
    <dbReference type="NCBI Taxonomy" id="1528"/>
    <lineage>
        <taxon>Bacteria</taxon>
        <taxon>Bacillati</taxon>
        <taxon>Bacillota</taxon>
        <taxon>Clostridia</taxon>
        <taxon>Eubacteriales</taxon>
        <taxon>Eubacteriaceae</taxon>
        <taxon>Eubacterium</taxon>
    </lineage>
</organism>
<keyword evidence="8" id="KW-0406">Ion transport</keyword>
<comment type="subcellular location">
    <subcellularLocation>
        <location evidence="1">Cell membrane</location>
        <topology evidence="1">Multi-pass membrane protein</topology>
    </subcellularLocation>
</comment>
<dbReference type="InterPro" id="IPR038377">
    <property type="entry name" value="Na/Glc_symporter_sf"/>
</dbReference>
<keyword evidence="4" id="KW-1003">Cell membrane</keyword>
<evidence type="ECO:0000256" key="11">
    <source>
        <dbReference type="RuleBase" id="RU362091"/>
    </source>
</evidence>
<feature type="transmembrane region" description="Helical" evidence="12">
    <location>
        <begin position="121"/>
        <end position="143"/>
    </location>
</feature>
<evidence type="ECO:0000313" key="13">
    <source>
        <dbReference type="EMBL" id="SDX82060.1"/>
    </source>
</evidence>
<evidence type="ECO:0000256" key="6">
    <source>
        <dbReference type="ARBA" id="ARBA00022989"/>
    </source>
</evidence>
<evidence type="ECO:0000256" key="8">
    <source>
        <dbReference type="ARBA" id="ARBA00023065"/>
    </source>
</evidence>
<feature type="transmembrane region" description="Helical" evidence="12">
    <location>
        <begin position="458"/>
        <end position="479"/>
    </location>
</feature>
<feature type="transmembrane region" description="Helical" evidence="12">
    <location>
        <begin position="6"/>
        <end position="27"/>
    </location>
</feature>
<dbReference type="InterPro" id="IPR001734">
    <property type="entry name" value="Na/solute_symporter"/>
</dbReference>
<feature type="transmembrane region" description="Helical" evidence="12">
    <location>
        <begin position="433"/>
        <end position="452"/>
    </location>
</feature>
<dbReference type="AlphaFoldDB" id="A0A1H3ETW7"/>
<keyword evidence="9 12" id="KW-0472">Membrane</keyword>
<evidence type="ECO:0000256" key="3">
    <source>
        <dbReference type="ARBA" id="ARBA00022448"/>
    </source>
</evidence>
<evidence type="ECO:0000256" key="2">
    <source>
        <dbReference type="ARBA" id="ARBA00006434"/>
    </source>
</evidence>
<name>A0A1H3ETW7_EUBBA</name>
<dbReference type="PROSITE" id="PS50283">
    <property type="entry name" value="NA_SOLUT_SYMP_3"/>
    <property type="match status" value="1"/>
</dbReference>
<gene>
    <name evidence="13" type="ORF">SAMN04488579_10846</name>
</gene>
<feature type="transmembrane region" description="Helical" evidence="12">
    <location>
        <begin position="43"/>
        <end position="62"/>
    </location>
</feature>
<reference evidence="14" key="1">
    <citation type="submission" date="2016-10" db="EMBL/GenBank/DDBJ databases">
        <authorList>
            <person name="Varghese N."/>
            <person name="Submissions S."/>
        </authorList>
    </citation>
    <scope>NUCLEOTIDE SEQUENCE [LARGE SCALE GENOMIC DNA]</scope>
    <source>
        <strain evidence="14">VPI 5359</strain>
    </source>
</reference>
<dbReference type="NCBIfam" id="TIGR00813">
    <property type="entry name" value="sss"/>
    <property type="match status" value="1"/>
</dbReference>
<evidence type="ECO:0000256" key="7">
    <source>
        <dbReference type="ARBA" id="ARBA00023053"/>
    </source>
</evidence>
<feature type="transmembrane region" description="Helical" evidence="12">
    <location>
        <begin position="406"/>
        <end position="426"/>
    </location>
</feature>
<proteinExistence type="inferred from homology"/>
<evidence type="ECO:0000256" key="10">
    <source>
        <dbReference type="ARBA" id="ARBA00023201"/>
    </source>
</evidence>
<feature type="transmembrane region" description="Helical" evidence="12">
    <location>
        <begin position="235"/>
        <end position="253"/>
    </location>
</feature>
<dbReference type="OrthoDB" id="9810181at2"/>